<dbReference type="SUPFAM" id="SSF53271">
    <property type="entry name" value="PRTase-like"/>
    <property type="match status" value="1"/>
</dbReference>
<dbReference type="GO" id="GO:0005525">
    <property type="term" value="F:GTP binding"/>
    <property type="evidence" value="ECO:0007669"/>
    <property type="project" value="UniProtKB-KW"/>
</dbReference>
<dbReference type="InterPro" id="IPR005765">
    <property type="entry name" value="UPRT"/>
</dbReference>
<evidence type="ECO:0000256" key="9">
    <source>
        <dbReference type="ARBA" id="ARBA00023134"/>
    </source>
</evidence>
<evidence type="ECO:0000256" key="12">
    <source>
        <dbReference type="ARBA" id="ARBA00056901"/>
    </source>
</evidence>
<sequence length="208" mass="23117">MQNLYILNHPLIQQKLFYLRDKRTNNLHFRTMLNEIAGLMVYEITRNYPVRARELETPLEKTVGYVLARSVTLVPILRAGLAMCDGVLSLIPHARVGHVGLYRDKETLSPVEYYVKFPTDMQESDILVIDPMLATGGSAAAAIDVVKKHGGRAITFMCLVAAPEGVKALNNAHPDIPIYTAALDRELNEHSYILPGLGDAGDRIYGTE</sequence>
<organism evidence="17">
    <name type="scientific">Caldithrix abyssi</name>
    <dbReference type="NCBI Taxonomy" id="187145"/>
    <lineage>
        <taxon>Bacteria</taxon>
        <taxon>Pseudomonadati</taxon>
        <taxon>Calditrichota</taxon>
        <taxon>Calditrichia</taxon>
        <taxon>Calditrichales</taxon>
        <taxon>Calditrichaceae</taxon>
        <taxon>Caldithrix</taxon>
    </lineage>
</organism>
<dbReference type="EC" id="2.4.2.9" evidence="3 15"/>
<comment type="activity regulation">
    <text evidence="15">Allosterically activated by GTP.</text>
</comment>
<dbReference type="NCBIfam" id="NF001097">
    <property type="entry name" value="PRK00129.1"/>
    <property type="match status" value="1"/>
</dbReference>
<dbReference type="PANTHER" id="PTHR32315">
    <property type="entry name" value="ADENINE PHOSPHORIBOSYLTRANSFERASE"/>
    <property type="match status" value="1"/>
</dbReference>
<dbReference type="GO" id="GO:0004845">
    <property type="term" value="F:uracil phosphoribosyltransferase activity"/>
    <property type="evidence" value="ECO:0007669"/>
    <property type="project" value="UniProtKB-UniRule"/>
</dbReference>
<evidence type="ECO:0000256" key="15">
    <source>
        <dbReference type="HAMAP-Rule" id="MF_01218"/>
    </source>
</evidence>
<keyword evidence="6 15" id="KW-0808">Transferase</keyword>
<keyword evidence="9 15" id="KW-0342">GTP-binding</keyword>
<dbReference type="HAMAP" id="MF_01218_B">
    <property type="entry name" value="Upp_B"/>
    <property type="match status" value="1"/>
</dbReference>
<dbReference type="GO" id="GO:0005737">
    <property type="term" value="C:cytoplasm"/>
    <property type="evidence" value="ECO:0007669"/>
    <property type="project" value="UniProtKB-ARBA"/>
</dbReference>
<dbReference type="GO" id="GO:0044206">
    <property type="term" value="P:UMP salvage"/>
    <property type="evidence" value="ECO:0007669"/>
    <property type="project" value="UniProtKB-UniRule"/>
</dbReference>
<dbReference type="Pfam" id="PF14681">
    <property type="entry name" value="UPRTase"/>
    <property type="match status" value="1"/>
</dbReference>
<feature type="binding site" evidence="15">
    <location>
        <begin position="198"/>
        <end position="200"/>
    </location>
    <ligand>
        <name>uracil</name>
        <dbReference type="ChEBI" id="CHEBI:17568"/>
    </ligand>
</feature>
<comment type="catalytic activity">
    <reaction evidence="11 15">
        <text>UMP + diphosphate = 5-phospho-alpha-D-ribose 1-diphosphate + uracil</text>
        <dbReference type="Rhea" id="RHEA:13017"/>
        <dbReference type="ChEBI" id="CHEBI:17568"/>
        <dbReference type="ChEBI" id="CHEBI:33019"/>
        <dbReference type="ChEBI" id="CHEBI:57865"/>
        <dbReference type="ChEBI" id="CHEBI:58017"/>
        <dbReference type="EC" id="2.4.2.9"/>
    </reaction>
</comment>
<dbReference type="InterPro" id="IPR029057">
    <property type="entry name" value="PRTase-like"/>
</dbReference>
<dbReference type="FunFam" id="3.40.50.2020:FF:000003">
    <property type="entry name" value="Uracil phosphoribosyltransferase"/>
    <property type="match status" value="1"/>
</dbReference>
<feature type="binding site" evidence="15">
    <location>
        <begin position="130"/>
        <end position="138"/>
    </location>
    <ligand>
        <name>5-phospho-alpha-D-ribose 1-diphosphate</name>
        <dbReference type="ChEBI" id="CHEBI:58017"/>
    </ligand>
</feature>
<dbReference type="PANTHER" id="PTHR32315:SF4">
    <property type="entry name" value="URACIL PHOSPHORIBOSYLTRANSFERASE, CHLOROPLASTIC"/>
    <property type="match status" value="1"/>
</dbReference>
<comment type="cofactor">
    <cofactor evidence="15">
        <name>Mg(2+)</name>
        <dbReference type="ChEBI" id="CHEBI:18420"/>
    </cofactor>
    <text evidence="15">Binds 1 Mg(2+) ion per subunit. The magnesium is bound as Mg-PRPP.</text>
</comment>
<dbReference type="InterPro" id="IPR050054">
    <property type="entry name" value="UPRTase/APRTase"/>
</dbReference>
<proteinExistence type="inferred from homology"/>
<keyword evidence="7 15" id="KW-0547">Nucleotide-binding</keyword>
<comment type="caution">
    <text evidence="17">The sequence shown here is derived from an EMBL/GenBank/DDBJ whole genome shotgun (WGS) entry which is preliminary data.</text>
</comment>
<feature type="binding site" evidence="15">
    <location>
        <position position="103"/>
    </location>
    <ligand>
        <name>5-phospho-alpha-D-ribose 1-diphosphate</name>
        <dbReference type="ChEBI" id="CHEBI:58017"/>
    </ligand>
</feature>
<keyword evidence="5 15" id="KW-0328">Glycosyltransferase</keyword>
<evidence type="ECO:0000256" key="13">
    <source>
        <dbReference type="ARBA" id="ARBA00072146"/>
    </source>
</evidence>
<feature type="binding site" evidence="15">
    <location>
        <position position="78"/>
    </location>
    <ligand>
        <name>5-phospho-alpha-D-ribose 1-diphosphate</name>
        <dbReference type="ChEBI" id="CHEBI:58017"/>
    </ligand>
</feature>
<comment type="similarity">
    <text evidence="2 15">Belongs to the UPRTase family.</text>
</comment>
<evidence type="ECO:0000256" key="1">
    <source>
        <dbReference type="ARBA" id="ARBA00005180"/>
    </source>
</evidence>
<dbReference type="UniPathway" id="UPA00574">
    <property type="reaction ID" value="UER00636"/>
</dbReference>
<keyword evidence="4 15" id="KW-0021">Allosteric enzyme</keyword>
<comment type="function">
    <text evidence="12 15">Catalyzes the conversion of uracil and 5-phospho-alpha-D-ribose 1-diphosphate (PRPP) to UMP and diphosphate.</text>
</comment>
<evidence type="ECO:0000256" key="14">
    <source>
        <dbReference type="ARBA" id="ARBA00079807"/>
    </source>
</evidence>
<feature type="domain" description="Phosphoribosyltransferase" evidence="16">
    <location>
        <begin position="7"/>
        <end position="207"/>
    </location>
</feature>
<evidence type="ECO:0000256" key="6">
    <source>
        <dbReference type="ARBA" id="ARBA00022679"/>
    </source>
</evidence>
<dbReference type="InterPro" id="IPR034332">
    <property type="entry name" value="Upp_B"/>
</dbReference>
<evidence type="ECO:0000256" key="3">
    <source>
        <dbReference type="ARBA" id="ARBA00011894"/>
    </source>
</evidence>
<evidence type="ECO:0000256" key="4">
    <source>
        <dbReference type="ARBA" id="ARBA00022533"/>
    </source>
</evidence>
<dbReference type="Gene3D" id="3.40.50.2020">
    <property type="match status" value="1"/>
</dbReference>
<keyword evidence="8 15" id="KW-0460">Magnesium</keyword>
<dbReference type="GO" id="GO:0006223">
    <property type="term" value="P:uracil salvage"/>
    <property type="evidence" value="ECO:0007669"/>
    <property type="project" value="InterPro"/>
</dbReference>
<evidence type="ECO:0000256" key="11">
    <source>
        <dbReference type="ARBA" id="ARBA00052919"/>
    </source>
</evidence>
<gene>
    <name evidence="15" type="primary">upp</name>
    <name evidence="17" type="ORF">ENJ10_09220</name>
</gene>
<dbReference type="EMBL" id="DRLD01000256">
    <property type="protein sequence ID" value="HED10854.1"/>
    <property type="molecule type" value="Genomic_DNA"/>
</dbReference>
<name>A0A7V1LMQ3_CALAY</name>
<evidence type="ECO:0000256" key="10">
    <source>
        <dbReference type="ARBA" id="ARBA00031082"/>
    </source>
</evidence>
<dbReference type="InterPro" id="IPR000836">
    <property type="entry name" value="PRTase_dom"/>
</dbReference>
<evidence type="ECO:0000256" key="2">
    <source>
        <dbReference type="ARBA" id="ARBA00009516"/>
    </source>
</evidence>
<feature type="binding site" evidence="15">
    <location>
        <position position="199"/>
    </location>
    <ligand>
        <name>5-phospho-alpha-D-ribose 1-diphosphate</name>
        <dbReference type="ChEBI" id="CHEBI:58017"/>
    </ligand>
</feature>
<dbReference type="Proteomes" id="UP000886005">
    <property type="component" value="Unassembled WGS sequence"/>
</dbReference>
<comment type="pathway">
    <text evidence="1 15">Pyrimidine metabolism; UMP biosynthesis via salvage pathway; UMP from uracil: step 1/1.</text>
</comment>
<evidence type="ECO:0000259" key="16">
    <source>
        <dbReference type="Pfam" id="PF14681"/>
    </source>
</evidence>
<dbReference type="GO" id="GO:0000287">
    <property type="term" value="F:magnesium ion binding"/>
    <property type="evidence" value="ECO:0007669"/>
    <property type="project" value="UniProtKB-UniRule"/>
</dbReference>
<feature type="binding site" evidence="15">
    <location>
        <position position="193"/>
    </location>
    <ligand>
        <name>uracil</name>
        <dbReference type="ChEBI" id="CHEBI:17568"/>
    </ligand>
</feature>
<reference evidence="17" key="1">
    <citation type="journal article" date="2020" name="mSystems">
        <title>Genome- and Community-Level Interaction Insights into Carbon Utilization and Element Cycling Functions of Hydrothermarchaeota in Hydrothermal Sediment.</title>
        <authorList>
            <person name="Zhou Z."/>
            <person name="Liu Y."/>
            <person name="Xu W."/>
            <person name="Pan J."/>
            <person name="Luo Z.H."/>
            <person name="Li M."/>
        </authorList>
    </citation>
    <scope>NUCLEOTIDE SEQUENCE [LARGE SCALE GENOMIC DNA]</scope>
    <source>
        <strain evidence="17">HyVt-456</strain>
    </source>
</reference>
<dbReference type="CDD" id="cd06223">
    <property type="entry name" value="PRTases_typeI"/>
    <property type="match status" value="1"/>
</dbReference>
<evidence type="ECO:0000256" key="5">
    <source>
        <dbReference type="ARBA" id="ARBA00022676"/>
    </source>
</evidence>
<evidence type="ECO:0000313" key="17">
    <source>
        <dbReference type="EMBL" id="HED10854.1"/>
    </source>
</evidence>
<accession>A0A7V1LMQ3</accession>
<dbReference type="NCBIfam" id="TIGR01091">
    <property type="entry name" value="upp"/>
    <property type="match status" value="1"/>
</dbReference>
<dbReference type="AlphaFoldDB" id="A0A7V1LMQ3"/>
<evidence type="ECO:0000256" key="7">
    <source>
        <dbReference type="ARBA" id="ARBA00022741"/>
    </source>
</evidence>
<evidence type="ECO:0000256" key="8">
    <source>
        <dbReference type="ARBA" id="ARBA00022842"/>
    </source>
</evidence>
<protein>
    <recommendedName>
        <fullName evidence="13 15">Uracil phosphoribosyltransferase</fullName>
        <ecNumber evidence="3 15">2.4.2.9</ecNumber>
    </recommendedName>
    <alternativeName>
        <fullName evidence="10 15">UMP pyrophosphorylase</fullName>
    </alternativeName>
    <alternativeName>
        <fullName evidence="14 15">UPRTase</fullName>
    </alternativeName>
</protein>